<keyword evidence="3" id="KW-1185">Reference proteome</keyword>
<reference evidence="2 3" key="1">
    <citation type="submission" date="2024-04" db="EMBL/GenBank/DDBJ databases">
        <title>Novel species of the genus Ideonella isolated from streams.</title>
        <authorList>
            <person name="Lu H."/>
        </authorList>
    </citation>
    <scope>NUCLEOTIDE SEQUENCE [LARGE SCALE GENOMIC DNA]</scope>
    <source>
        <strain evidence="2 3">BYS139W</strain>
    </source>
</reference>
<evidence type="ECO:0000313" key="3">
    <source>
        <dbReference type="Proteomes" id="UP001368500"/>
    </source>
</evidence>
<dbReference type="EMBL" id="JBBUTF010000003">
    <property type="protein sequence ID" value="MEK8025146.1"/>
    <property type="molecule type" value="Genomic_DNA"/>
</dbReference>
<evidence type="ECO:0000313" key="2">
    <source>
        <dbReference type="EMBL" id="MEK8025146.1"/>
    </source>
</evidence>
<gene>
    <name evidence="2" type="ORF">AACH11_04120</name>
</gene>
<dbReference type="RefSeq" id="WP_341372926.1">
    <property type="nucleotide sequence ID" value="NZ_JBBUTF010000003.1"/>
</dbReference>
<dbReference type="Proteomes" id="UP001368500">
    <property type="component" value="Unassembled WGS sequence"/>
</dbReference>
<evidence type="ECO:0008006" key="4">
    <source>
        <dbReference type="Google" id="ProtNLM"/>
    </source>
</evidence>
<proteinExistence type="predicted"/>
<organism evidence="2 3">
    <name type="scientific">Pseudaquabacterium rugosum</name>
    <dbReference type="NCBI Taxonomy" id="2984194"/>
    <lineage>
        <taxon>Bacteria</taxon>
        <taxon>Pseudomonadati</taxon>
        <taxon>Pseudomonadota</taxon>
        <taxon>Betaproteobacteria</taxon>
        <taxon>Burkholderiales</taxon>
        <taxon>Sphaerotilaceae</taxon>
        <taxon>Pseudaquabacterium</taxon>
    </lineage>
</organism>
<name>A0ABU9B607_9BURK</name>
<comment type="caution">
    <text evidence="2">The sequence shown here is derived from an EMBL/GenBank/DDBJ whole genome shotgun (WGS) entry which is preliminary data.</text>
</comment>
<dbReference type="Gene3D" id="3.30.1150.10">
    <property type="match status" value="1"/>
</dbReference>
<evidence type="ECO:0000256" key="1">
    <source>
        <dbReference type="SAM" id="MobiDB-lite"/>
    </source>
</evidence>
<protein>
    <recommendedName>
        <fullName evidence="4">Energy transducer TonB</fullName>
    </recommendedName>
</protein>
<accession>A0ABU9B607</accession>
<sequence length="210" mass="22048">MRCTEPRDDLPPAHPLTGVARGTARATMPLLTLLLSGCLGGGLPRADAPASPAGTAAAADGRPAAGRVPAAEPARVPAPVVGGAPPAPRLTVVRPPMPARPARNAAEYQRQMAQHLTAALPGLSYASRTPDVLLAIPVLSVELNADGSVRAVDVLRRPGQALDTLQMAIDAVRAAAPYPPVGHLPRPWKFNQVFLYNDQRLFKLQVLDVR</sequence>
<feature type="region of interest" description="Disordered" evidence="1">
    <location>
        <begin position="45"/>
        <end position="71"/>
    </location>
</feature>